<dbReference type="OrthoDB" id="6274754at2759"/>
<dbReference type="KEGG" id="ovi:T265_02747"/>
<protein>
    <submittedName>
        <fullName evidence="1">Uncharacterized protein</fullName>
    </submittedName>
</protein>
<dbReference type="EMBL" id="KL596653">
    <property type="protein sequence ID" value="KER30935.1"/>
    <property type="molecule type" value="Genomic_DNA"/>
</dbReference>
<gene>
    <name evidence="1" type="ORF">T265_02747</name>
</gene>
<dbReference type="GeneID" id="20316935"/>
<dbReference type="AlphaFoldDB" id="A0A075A5N4"/>
<dbReference type="Proteomes" id="UP000054324">
    <property type="component" value="Unassembled WGS sequence"/>
</dbReference>
<reference evidence="1 2" key="1">
    <citation type="submission" date="2013-11" db="EMBL/GenBank/DDBJ databases">
        <title>Opisthorchis viverrini - life in the bile duct.</title>
        <authorList>
            <person name="Young N.D."/>
            <person name="Nagarajan N."/>
            <person name="Lin S.J."/>
            <person name="Korhonen P.K."/>
            <person name="Jex A.R."/>
            <person name="Hall R.S."/>
            <person name="Safavi-Hemami H."/>
            <person name="Kaewkong W."/>
            <person name="Bertrand D."/>
            <person name="Gao S."/>
            <person name="Seet Q."/>
            <person name="Wongkham S."/>
            <person name="Teh B.T."/>
            <person name="Wongkham C."/>
            <person name="Intapan P.M."/>
            <person name="Maleewong W."/>
            <person name="Yang X."/>
            <person name="Hu M."/>
            <person name="Wang Z."/>
            <person name="Hofmann A."/>
            <person name="Sternberg P.W."/>
            <person name="Tan P."/>
            <person name="Wang J."/>
            <person name="Gasser R.B."/>
        </authorList>
    </citation>
    <scope>NUCLEOTIDE SEQUENCE [LARGE SCALE GENOMIC DNA]</scope>
</reference>
<name>A0A075A5N4_OPIVI</name>
<dbReference type="CTD" id="20316935"/>
<sequence>MTGYIRRLSMAQWSPFGPDVQSTCLEQPSIIALKGTWLTPDVSDADTSIDGYSIFPADPKRGGLMGLLCTHMWSYQSRLCPLIPLLYPFAMHPGFKSRCVGPILSFSVWSTVASRVPRKTTNPSYEPFGNSPPTTIQRISCW</sequence>
<accession>A0A075A5N4</accession>
<dbReference type="RefSeq" id="XP_009165326.1">
    <property type="nucleotide sequence ID" value="XM_009167062.1"/>
</dbReference>
<evidence type="ECO:0000313" key="2">
    <source>
        <dbReference type="Proteomes" id="UP000054324"/>
    </source>
</evidence>
<evidence type="ECO:0000313" key="1">
    <source>
        <dbReference type="EMBL" id="KER30935.1"/>
    </source>
</evidence>
<keyword evidence="2" id="KW-1185">Reference proteome</keyword>
<proteinExistence type="predicted"/>
<organism evidence="1 2">
    <name type="scientific">Opisthorchis viverrini</name>
    <name type="common">Southeast Asian liver fluke</name>
    <dbReference type="NCBI Taxonomy" id="6198"/>
    <lineage>
        <taxon>Eukaryota</taxon>
        <taxon>Metazoa</taxon>
        <taxon>Spiralia</taxon>
        <taxon>Lophotrochozoa</taxon>
        <taxon>Platyhelminthes</taxon>
        <taxon>Trematoda</taxon>
        <taxon>Digenea</taxon>
        <taxon>Opisthorchiida</taxon>
        <taxon>Opisthorchiata</taxon>
        <taxon>Opisthorchiidae</taxon>
        <taxon>Opisthorchis</taxon>
    </lineage>
</organism>